<feature type="compositionally biased region" description="Low complexity" evidence="2">
    <location>
        <begin position="38"/>
        <end position="51"/>
    </location>
</feature>
<reference evidence="5 10" key="4">
    <citation type="submission" date="2014-04" db="EMBL/GenBank/DDBJ databases">
        <title>Transcriptional profiles of Haloferax mediterranei on the basis of nitrogen availability.</title>
        <authorList>
            <person name="Bautista V."/>
        </authorList>
    </citation>
    <scope>NUCLEOTIDE SEQUENCE [LARGE SCALE GENOMIC DNA]</scope>
    <source>
        <strain evidence="5">ATCC 33500</strain>
        <strain evidence="10">ATCC 33500 / DSM 1411 / JCM 8866 / NBRC 14739 / NCIMB 2177 / R-4</strain>
    </source>
</reference>
<dbReference type="InterPro" id="IPR042185">
    <property type="entry name" value="Serpin_sf_2"/>
</dbReference>
<dbReference type="PANTHER" id="PTHR11461:SF211">
    <property type="entry name" value="GH10112P-RELATED"/>
    <property type="match status" value="1"/>
</dbReference>
<keyword evidence="4" id="KW-0646">Protease inhibitor</keyword>
<dbReference type="InterPro" id="IPR042178">
    <property type="entry name" value="Serpin_sf_1"/>
</dbReference>
<dbReference type="PATRIC" id="fig|523841.21.peg.2713"/>
<keyword evidence="4" id="KW-0722">Serine protease inhibitor</keyword>
<dbReference type="InterPro" id="IPR036186">
    <property type="entry name" value="Serpin_sf"/>
</dbReference>
<dbReference type="PROSITE" id="PS51257">
    <property type="entry name" value="PROKAR_LIPOPROTEIN"/>
    <property type="match status" value="1"/>
</dbReference>
<dbReference type="PaxDb" id="523841-HFX_2326"/>
<evidence type="ECO:0000256" key="2">
    <source>
        <dbReference type="SAM" id="MobiDB-lite"/>
    </source>
</evidence>
<dbReference type="Proteomes" id="UP000006469">
    <property type="component" value="Chromosome"/>
</dbReference>
<dbReference type="SMART" id="SM00093">
    <property type="entry name" value="SERPIN"/>
    <property type="match status" value="1"/>
</dbReference>
<sequence length="453" mass="49478">MNRREILALSGALAAASLAGCAGGDGSQTETETDETPSTDTPTETPTETPDGEPPTGEPTVDNEQLAALAAGNAEFALDLHSHLAAKDGGNQFLSPYSISVALAMTYAGARGETRTQMEETLRYTLGDEVHPAFSDLQAALESRETAKNRVEDEEVDAFQLAVANALWGQEGYPFSDEYLSVLEENYGSGLREADFTNDPDGERKRINQWVADQTEDRIEDLLPADAITPQTVLVLTNAIYFMASWLHKFDPKNTEDGIFTALDGTESTVPLMQQELEANYADLPTAQAVELPYIGEEVSMVLMLPDEGEFESFEQNLDTSRLFGIFQELSRAQGTLVFPRFEFETEVQLSDALSELGMPIAFGSGADFSGMVEGDQSGLMIDEVYHKTFVSVDEEGTEAAASTAVVMMESLPPQWDELRFDRPFLFCIRDKPTDAVLFYGRVVDAGAAQDEN</sequence>
<dbReference type="GO" id="GO:0008233">
    <property type="term" value="F:peptidase activity"/>
    <property type="evidence" value="ECO:0007669"/>
    <property type="project" value="UniProtKB-KW"/>
</dbReference>
<accession>I3R703</accession>
<dbReference type="Gene3D" id="2.30.39.10">
    <property type="entry name" value="Alpha-1-antitrypsin, domain 1"/>
    <property type="match status" value="1"/>
</dbReference>
<evidence type="ECO:0000313" key="8">
    <source>
        <dbReference type="Proteomes" id="UP000006469"/>
    </source>
</evidence>
<gene>
    <name evidence="4" type="primary">spi</name>
    <name evidence="4" type="ordered locus">HFX_2326</name>
    <name evidence="5" type="ORF">BM92_12410</name>
    <name evidence="6" type="ORF">C439_13439</name>
    <name evidence="7" type="ORF">E6P09_00040</name>
</gene>
<comment type="similarity">
    <text evidence="1">Belongs to the serpin family.</text>
</comment>
<dbReference type="EMBL" id="AOLO01000011">
    <property type="protein sequence ID" value="ELZ99560.1"/>
    <property type="molecule type" value="Genomic_DNA"/>
</dbReference>
<evidence type="ECO:0000313" key="7">
    <source>
        <dbReference type="EMBL" id="QCQ73757.1"/>
    </source>
</evidence>
<dbReference type="GeneID" id="40154759"/>
<dbReference type="Proteomes" id="UP000011603">
    <property type="component" value="Unassembled WGS sequence"/>
</dbReference>
<reference evidence="7" key="6">
    <citation type="journal article" date="2019" name="Microbiol. Resour. Announc.">
        <title>Methylomes of Two Extremely Halophilic Archaea Species, Haloarcula marismortui and Haloferax mediterranei.</title>
        <authorList>
            <person name="DasSarma S."/>
            <person name="Fomenkov A."/>
            <person name="DasSarma S.L."/>
            <person name="Vincze T."/>
            <person name="DasSarma P."/>
            <person name="Roberts R.J."/>
        </authorList>
    </citation>
    <scope>NUCLEOTIDE SEQUENCE</scope>
    <source>
        <strain evidence="7">ATCC 33500</strain>
    </source>
</reference>
<reference evidence="4" key="5">
    <citation type="submission" date="2014-05" db="EMBL/GenBank/DDBJ databases">
        <authorList>
            <person name="Wang L."/>
            <person name="Yang H."/>
            <person name="Xiang H."/>
        </authorList>
    </citation>
    <scope>NUCLEOTIDE SEQUENCE</scope>
    <source>
        <strain evidence="4">CGMCC 1.2087</strain>
    </source>
</reference>
<dbReference type="KEGG" id="hme:HFX_2326"/>
<evidence type="ECO:0000259" key="3">
    <source>
        <dbReference type="SMART" id="SM00093"/>
    </source>
</evidence>
<reference evidence="4" key="1">
    <citation type="journal article" date="2012" name="Appl. Environ. Microbiol.">
        <title>Identification of the haloarchaeal phasin (PhaP) that functions in polyhydroxyalkanoate accumulation and granule formation in Haloferax mediterranei.</title>
        <authorList>
            <person name="Cai S."/>
            <person name="Cai L."/>
            <person name="Liu H."/>
            <person name="Liu X."/>
            <person name="Han J."/>
            <person name="Zhou J."/>
            <person name="Xiang H."/>
        </authorList>
    </citation>
    <scope>NUCLEOTIDE SEQUENCE</scope>
    <source>
        <strain evidence="4">CGMCC 1.2087</strain>
    </source>
</reference>
<evidence type="ECO:0000313" key="6">
    <source>
        <dbReference type="EMBL" id="ELZ99560.1"/>
    </source>
</evidence>
<evidence type="ECO:0000256" key="1">
    <source>
        <dbReference type="RuleBase" id="RU000411"/>
    </source>
</evidence>
<dbReference type="Proteomes" id="UP000299011">
    <property type="component" value="Chromosome"/>
</dbReference>
<dbReference type="CDD" id="cd19590">
    <property type="entry name" value="serpin_thermopin-like"/>
    <property type="match status" value="1"/>
</dbReference>
<dbReference type="PROSITE" id="PS00284">
    <property type="entry name" value="SERPIN"/>
    <property type="match status" value="1"/>
</dbReference>
<dbReference type="MEROPS" id="I04.073"/>
<reference evidence="11" key="7">
    <citation type="submission" date="2019-04" db="EMBL/GenBank/DDBJ databases">
        <title>Methylomes of two halophilic Archaea, Haloarcula marismortui and Haloferax mediterranei.</title>
        <authorList>
            <person name="DasSarma S."/>
            <person name="DasSarma P."/>
            <person name="DasSarma S."/>
            <person name="Fomenkov A."/>
            <person name="Vincze T."/>
            <person name="Anton B.P."/>
            <person name="Roberts R.J."/>
        </authorList>
    </citation>
    <scope>NUCLEOTIDE SEQUENCE [LARGE SCALE GENOMIC DNA]</scope>
    <source>
        <strain evidence="11">ATCC 33500 / DSM 1411 / JCM 8866 / NBRC 14739 / NCIMB 2177 / R-4</strain>
    </source>
</reference>
<feature type="region of interest" description="Disordered" evidence="2">
    <location>
        <begin position="19"/>
        <end position="61"/>
    </location>
</feature>
<keyword evidence="9" id="KW-1185">Reference proteome</keyword>
<dbReference type="PANTHER" id="PTHR11461">
    <property type="entry name" value="SERINE PROTEASE INHIBITOR, SERPIN"/>
    <property type="match status" value="1"/>
</dbReference>
<evidence type="ECO:0000313" key="11">
    <source>
        <dbReference type="Proteomes" id="UP000299011"/>
    </source>
</evidence>
<reference evidence="6 9" key="3">
    <citation type="journal article" date="2014" name="PLoS Genet.">
        <title>Phylogenetically driven sequencing of extremely halophilic archaea reveals strategies for static and dynamic osmo-response.</title>
        <authorList>
            <person name="Becker E.A."/>
            <person name="Seitzer P.M."/>
            <person name="Tritt A."/>
            <person name="Larsen D."/>
            <person name="Krusor M."/>
            <person name="Yao A.I."/>
            <person name="Wu D."/>
            <person name="Madern D."/>
            <person name="Eisen J.A."/>
            <person name="Darling A.E."/>
            <person name="Facciotti M.T."/>
        </authorList>
    </citation>
    <scope>NUCLEOTIDE SEQUENCE [LARGE SCALE GENOMIC DNA]</scope>
    <source>
        <strain evidence="6">ATCC 33500</strain>
        <strain evidence="9">ATCC 33500 / DSM 1411 / JCM 8866 / NBRC 14739 / NCIMB 2177 / R-4</strain>
    </source>
</reference>
<dbReference type="HOGENOM" id="CLU_023330_0_3_2"/>
<keyword evidence="5" id="KW-0645">Protease</keyword>
<dbReference type="SUPFAM" id="SSF56574">
    <property type="entry name" value="Serpins"/>
    <property type="match status" value="1"/>
</dbReference>
<dbReference type="GO" id="GO:0004867">
    <property type="term" value="F:serine-type endopeptidase inhibitor activity"/>
    <property type="evidence" value="ECO:0007669"/>
    <property type="project" value="UniProtKB-KW"/>
</dbReference>
<dbReference type="GO" id="GO:0006508">
    <property type="term" value="P:proteolysis"/>
    <property type="evidence" value="ECO:0007669"/>
    <property type="project" value="UniProtKB-KW"/>
</dbReference>
<evidence type="ECO:0000313" key="10">
    <source>
        <dbReference type="Proteomes" id="UP000027075"/>
    </source>
</evidence>
<keyword evidence="5" id="KW-0378">Hydrolase</keyword>
<dbReference type="RefSeq" id="WP_004059737.1">
    <property type="nucleotide sequence ID" value="NC_017941.2"/>
</dbReference>
<protein>
    <submittedName>
        <fullName evidence="4 5">Serine protease</fullName>
    </submittedName>
    <submittedName>
        <fullName evidence="7">Serpin family protein</fullName>
    </submittedName>
</protein>
<feature type="domain" description="Serpin" evidence="3">
    <location>
        <begin position="78"/>
        <end position="446"/>
    </location>
</feature>
<dbReference type="InterPro" id="IPR023795">
    <property type="entry name" value="Serpin_CS"/>
</dbReference>
<proteinExistence type="inferred from homology"/>
<organism evidence="4 8">
    <name type="scientific">Haloferax mediterranei (strain ATCC 33500 / DSM 1411 / JCM 8866 / NBRC 14739 / NCIMB 2177 / R-4)</name>
    <name type="common">Halobacterium mediterranei</name>
    <dbReference type="NCBI Taxonomy" id="523841"/>
    <lineage>
        <taxon>Archaea</taxon>
        <taxon>Methanobacteriati</taxon>
        <taxon>Methanobacteriota</taxon>
        <taxon>Stenosarchaea group</taxon>
        <taxon>Halobacteria</taxon>
        <taxon>Halobacteriales</taxon>
        <taxon>Haloferacaceae</taxon>
        <taxon>Haloferax</taxon>
    </lineage>
</organism>
<dbReference type="Gene3D" id="3.30.497.10">
    <property type="entry name" value="Antithrombin, subunit I, domain 2"/>
    <property type="match status" value="1"/>
</dbReference>
<dbReference type="EMBL" id="CP039139">
    <property type="protein sequence ID" value="QCQ73757.1"/>
    <property type="molecule type" value="Genomic_DNA"/>
</dbReference>
<dbReference type="AlphaFoldDB" id="I3R703"/>
<dbReference type="GO" id="GO:0005615">
    <property type="term" value="C:extracellular space"/>
    <property type="evidence" value="ECO:0007669"/>
    <property type="project" value="InterPro"/>
</dbReference>
<dbReference type="EMBL" id="CP001868">
    <property type="protein sequence ID" value="AFK20013.1"/>
    <property type="molecule type" value="Genomic_DNA"/>
</dbReference>
<dbReference type="eggNOG" id="arCOG04933">
    <property type="taxonomic scope" value="Archaea"/>
</dbReference>
<evidence type="ECO:0000313" key="9">
    <source>
        <dbReference type="Proteomes" id="UP000011603"/>
    </source>
</evidence>
<dbReference type="InterPro" id="IPR000215">
    <property type="entry name" value="Serpin_fam"/>
</dbReference>
<dbReference type="InterPro" id="IPR023796">
    <property type="entry name" value="Serpin_dom"/>
</dbReference>
<dbReference type="STRING" id="523841.HFX_2326"/>
<dbReference type="Pfam" id="PF00079">
    <property type="entry name" value="Serpin"/>
    <property type="match status" value="1"/>
</dbReference>
<name>I3R703_HALMT</name>
<evidence type="ECO:0000313" key="4">
    <source>
        <dbReference type="EMBL" id="AFK20013.1"/>
    </source>
</evidence>
<dbReference type="OrthoDB" id="371710at2157"/>
<reference evidence="4 8" key="2">
    <citation type="journal article" date="2012" name="J. Bacteriol.">
        <title>Complete genome sequence of the metabolically versatile halophilic archaeon Haloferax mediterranei, a poly(3-hydroxybutyrate-co-3-hydroxyvalerate) producer.</title>
        <authorList>
            <person name="Han J."/>
            <person name="Zhang F."/>
            <person name="Hou J."/>
            <person name="Liu X."/>
            <person name="Li M."/>
            <person name="Liu H."/>
            <person name="Cai L."/>
            <person name="Zhang B."/>
            <person name="Chen Y."/>
            <person name="Zhou J."/>
            <person name="Hu S."/>
            <person name="Xiang H."/>
        </authorList>
    </citation>
    <scope>NUCLEOTIDE SEQUENCE [LARGE SCALE GENOMIC DNA]</scope>
    <source>
        <strain evidence="8">ATCC 33500 / DSM 1411 / JCM 8866 / NBRC 14739 / NCIMB 2177 / R-4</strain>
        <strain evidence="4">CGMCC 1.2087</strain>
    </source>
</reference>
<evidence type="ECO:0000313" key="5">
    <source>
        <dbReference type="EMBL" id="AHZ23391.1"/>
    </source>
</evidence>
<dbReference type="EMBL" id="CP007551">
    <property type="protein sequence ID" value="AHZ23391.1"/>
    <property type="molecule type" value="Genomic_DNA"/>
</dbReference>
<dbReference type="Proteomes" id="UP000027075">
    <property type="component" value="Chromosome"/>
</dbReference>